<dbReference type="AlphaFoldDB" id="A0A644YXF6"/>
<sequence>MLKRFFNIYFAVADADFVVEQSIVGVHILSFEIAFKRIAAGSNALSEIIVALFNIA</sequence>
<gene>
    <name evidence="1" type="ORF">SDC9_77224</name>
</gene>
<accession>A0A644YXF6</accession>
<reference evidence="1" key="1">
    <citation type="submission" date="2019-08" db="EMBL/GenBank/DDBJ databases">
        <authorList>
            <person name="Kucharzyk K."/>
            <person name="Murdoch R.W."/>
            <person name="Higgins S."/>
            <person name="Loffler F."/>
        </authorList>
    </citation>
    <scope>NUCLEOTIDE SEQUENCE</scope>
</reference>
<protein>
    <submittedName>
        <fullName evidence="1">Uncharacterized protein</fullName>
    </submittedName>
</protein>
<comment type="caution">
    <text evidence="1">The sequence shown here is derived from an EMBL/GenBank/DDBJ whole genome shotgun (WGS) entry which is preliminary data.</text>
</comment>
<organism evidence="1">
    <name type="scientific">bioreactor metagenome</name>
    <dbReference type="NCBI Taxonomy" id="1076179"/>
    <lineage>
        <taxon>unclassified sequences</taxon>
        <taxon>metagenomes</taxon>
        <taxon>ecological metagenomes</taxon>
    </lineage>
</organism>
<dbReference type="EMBL" id="VSSQ01005854">
    <property type="protein sequence ID" value="MPM30674.1"/>
    <property type="molecule type" value="Genomic_DNA"/>
</dbReference>
<name>A0A644YXF6_9ZZZZ</name>
<proteinExistence type="predicted"/>
<evidence type="ECO:0000313" key="1">
    <source>
        <dbReference type="EMBL" id="MPM30674.1"/>
    </source>
</evidence>